<comment type="caution">
    <text evidence="1">The sequence shown here is derived from an EMBL/GenBank/DDBJ whole genome shotgun (WGS) entry which is preliminary data.</text>
</comment>
<evidence type="ECO:0000313" key="1">
    <source>
        <dbReference type="EMBL" id="GAJ06231.1"/>
    </source>
</evidence>
<name>X1V242_9ZZZZ</name>
<organism evidence="1">
    <name type="scientific">marine sediment metagenome</name>
    <dbReference type="NCBI Taxonomy" id="412755"/>
    <lineage>
        <taxon>unclassified sequences</taxon>
        <taxon>metagenomes</taxon>
        <taxon>ecological metagenomes</taxon>
    </lineage>
</organism>
<proteinExistence type="predicted"/>
<evidence type="ECO:0008006" key="2">
    <source>
        <dbReference type="Google" id="ProtNLM"/>
    </source>
</evidence>
<dbReference type="EMBL" id="BARW01026509">
    <property type="protein sequence ID" value="GAJ06231.1"/>
    <property type="molecule type" value="Genomic_DNA"/>
</dbReference>
<dbReference type="AlphaFoldDB" id="X1V242"/>
<accession>X1V242</accession>
<gene>
    <name evidence="1" type="ORF">S12H4_43219</name>
</gene>
<reference evidence="1" key="1">
    <citation type="journal article" date="2014" name="Front. Microbiol.">
        <title>High frequency of phylogenetically diverse reductive dehalogenase-homologous genes in deep subseafloor sedimentary metagenomes.</title>
        <authorList>
            <person name="Kawai M."/>
            <person name="Futagami T."/>
            <person name="Toyoda A."/>
            <person name="Takaki Y."/>
            <person name="Nishi S."/>
            <person name="Hori S."/>
            <person name="Arai W."/>
            <person name="Tsubouchi T."/>
            <person name="Morono Y."/>
            <person name="Uchiyama I."/>
            <person name="Ito T."/>
            <person name="Fujiyama A."/>
            <person name="Inagaki F."/>
            <person name="Takami H."/>
        </authorList>
    </citation>
    <scope>NUCLEOTIDE SEQUENCE</scope>
    <source>
        <strain evidence="1">Expedition CK06-06</strain>
    </source>
</reference>
<sequence>MTTTAFANDKLALKASIGYARWIPVTGGSADKNRGGRCLLGKFLFYNLSPTTSIGIESGFFFWGRAKGEIEGGGSWEEIKTSIPFFLIVHFKIAGNEEKLSYYLDLGVGVQGAPRKGYIWSNEYMGFLITPGIELYLSPALKLDIFVEIQSLSDFAFGGTDEGLTLIIPSVGIRF</sequence>
<protein>
    <recommendedName>
        <fullName evidence="2">Outer membrane protein beta-barrel domain-containing protein</fullName>
    </recommendedName>
</protein>